<keyword evidence="2" id="KW-0067">ATP-binding</keyword>
<evidence type="ECO:0000256" key="1">
    <source>
        <dbReference type="PIRSR" id="PIRSR640198-1"/>
    </source>
</evidence>
<dbReference type="InterPro" id="IPR036388">
    <property type="entry name" value="WH-like_DNA-bd_sf"/>
</dbReference>
<dbReference type="Pfam" id="PF13776">
    <property type="entry name" value="DUF4172"/>
    <property type="match status" value="1"/>
</dbReference>
<dbReference type="PANTHER" id="PTHR13504">
    <property type="entry name" value="FIDO DOMAIN-CONTAINING PROTEIN DDB_G0283145"/>
    <property type="match status" value="1"/>
</dbReference>
<dbReference type="InterPro" id="IPR040198">
    <property type="entry name" value="Fido_containing"/>
</dbReference>
<dbReference type="InterPro" id="IPR003812">
    <property type="entry name" value="Fido"/>
</dbReference>
<evidence type="ECO:0000313" key="5">
    <source>
        <dbReference type="Proteomes" id="UP000585681"/>
    </source>
</evidence>
<evidence type="ECO:0000313" key="4">
    <source>
        <dbReference type="EMBL" id="MBB4023710.1"/>
    </source>
</evidence>
<organism evidence="4 5">
    <name type="scientific">Actibacterium naphthalenivorans</name>
    <dbReference type="NCBI Taxonomy" id="1614693"/>
    <lineage>
        <taxon>Bacteria</taxon>
        <taxon>Pseudomonadati</taxon>
        <taxon>Pseudomonadota</taxon>
        <taxon>Alphaproteobacteria</taxon>
        <taxon>Rhodobacterales</taxon>
        <taxon>Roseobacteraceae</taxon>
        <taxon>Actibacterium</taxon>
    </lineage>
</organism>
<gene>
    <name evidence="4" type="ORF">GGR17_003546</name>
</gene>
<name>A0A840CEL8_9RHOB</name>
<keyword evidence="5" id="KW-1185">Reference proteome</keyword>
<evidence type="ECO:0000256" key="2">
    <source>
        <dbReference type="PIRSR" id="PIRSR640198-2"/>
    </source>
</evidence>
<dbReference type="RefSeq" id="WP_054540772.1">
    <property type="nucleotide sequence ID" value="NZ_JACIEQ010000009.1"/>
</dbReference>
<dbReference type="InterPro" id="IPR025230">
    <property type="entry name" value="DUF4172"/>
</dbReference>
<dbReference type="Proteomes" id="UP000585681">
    <property type="component" value="Unassembled WGS sequence"/>
</dbReference>
<accession>A0A840CEL8</accession>
<evidence type="ECO:0000259" key="3">
    <source>
        <dbReference type="PROSITE" id="PS51459"/>
    </source>
</evidence>
<feature type="active site" evidence="1">
    <location>
        <position position="206"/>
    </location>
</feature>
<dbReference type="Pfam" id="PF02661">
    <property type="entry name" value="Fic"/>
    <property type="match status" value="1"/>
</dbReference>
<dbReference type="Gene3D" id="1.10.3290.10">
    <property type="entry name" value="Fido-like domain"/>
    <property type="match status" value="1"/>
</dbReference>
<comment type="caution">
    <text evidence="4">The sequence shown here is derived from an EMBL/GenBank/DDBJ whole genome shotgun (WGS) entry which is preliminary data.</text>
</comment>
<feature type="binding site" evidence="2">
    <location>
        <begin position="247"/>
        <end position="248"/>
    </location>
    <ligand>
        <name>ATP</name>
        <dbReference type="ChEBI" id="CHEBI:30616"/>
    </ligand>
</feature>
<feature type="domain" description="Fido" evidence="3">
    <location>
        <begin position="113"/>
        <end position="269"/>
    </location>
</feature>
<dbReference type="EMBL" id="JACIEQ010000009">
    <property type="protein sequence ID" value="MBB4023710.1"/>
    <property type="molecule type" value="Genomic_DNA"/>
</dbReference>
<dbReference type="GO" id="GO:0005524">
    <property type="term" value="F:ATP binding"/>
    <property type="evidence" value="ECO:0007669"/>
    <property type="project" value="UniProtKB-KW"/>
</dbReference>
<dbReference type="InterPro" id="IPR036597">
    <property type="entry name" value="Fido-like_dom_sf"/>
</dbReference>
<dbReference type="SUPFAM" id="SSF140931">
    <property type="entry name" value="Fic-like"/>
    <property type="match status" value="1"/>
</dbReference>
<dbReference type="Gene3D" id="1.10.10.10">
    <property type="entry name" value="Winged helix-like DNA-binding domain superfamily/Winged helix DNA-binding domain"/>
    <property type="match status" value="1"/>
</dbReference>
<reference evidence="4" key="1">
    <citation type="submission" date="2020-08" db="EMBL/GenBank/DDBJ databases">
        <title>Genomic Encyclopedia of Type Strains, Phase IV (KMG-IV): sequencing the most valuable type-strain genomes for metagenomic binning, comparative biology and taxonomic classification.</title>
        <authorList>
            <person name="Goeker M."/>
        </authorList>
    </citation>
    <scope>NUCLEOTIDE SEQUENCE [LARGE SCALE GENOMIC DNA]</scope>
    <source>
        <strain evidence="4">DSM 105040</strain>
    </source>
</reference>
<dbReference type="PROSITE" id="PS51459">
    <property type="entry name" value="FIDO"/>
    <property type="match status" value="1"/>
</dbReference>
<dbReference type="AlphaFoldDB" id="A0A840CEL8"/>
<sequence>MAWNWTLPDWPDFRYDASALEPFEQTFLLSSGEILGAVHHVSQPEREQLRIELLSEEAMQTSAIEGEILDRLSVQSSLRRHLGLDPDSYPAKPREQGVAEMMVDVYSSFAEPLTHETLYRWHRMLLSHDRRLETIGAYRQHAEAMQIVSGRLDRPTIHFEAPPSERVMPEMERYADWYNKTGPGGAEPLPALTRAGLSHLYFESVHPFEDGNGRLGRALAEKSLAQNIGQPTLISLAFTIEKERKGYYDQLEQHQKTLDVTDWLVWFAEVVLKAQQVTLDRVGFFISKAHFYDRHRDHLNERQAKAIARMFREGPGGFKGGLSADNYLKITGTSRATATRDLQDLVEKGALSRTGERRHTRYWLILSETTTSQLSAKPERTQIELNKALDLKSP</sequence>
<protein>
    <submittedName>
        <fullName evidence="4">Fic family protein</fullName>
    </submittedName>
</protein>
<keyword evidence="2" id="KW-0547">Nucleotide-binding</keyword>
<feature type="binding site" evidence="2">
    <location>
        <begin position="210"/>
        <end position="217"/>
    </location>
    <ligand>
        <name>ATP</name>
        <dbReference type="ChEBI" id="CHEBI:30616"/>
    </ligand>
</feature>
<dbReference type="PANTHER" id="PTHR13504:SF33">
    <property type="entry name" value="FIC FAMILY PROTEIN"/>
    <property type="match status" value="1"/>
</dbReference>
<proteinExistence type="predicted"/>